<evidence type="ECO:0008006" key="3">
    <source>
        <dbReference type="Google" id="ProtNLM"/>
    </source>
</evidence>
<evidence type="ECO:0000313" key="1">
    <source>
        <dbReference type="EMBL" id="MFD2045184.1"/>
    </source>
</evidence>
<comment type="caution">
    <text evidence="1">The sequence shown here is derived from an EMBL/GenBank/DDBJ whole genome shotgun (WGS) entry which is preliminary data.</text>
</comment>
<accession>A0ABW4W016</accession>
<keyword evidence="2" id="KW-1185">Reference proteome</keyword>
<proteinExistence type="predicted"/>
<organism evidence="1 2">
    <name type="scientific">Ornithinibacillus salinisoli</name>
    <dbReference type="NCBI Taxonomy" id="1848459"/>
    <lineage>
        <taxon>Bacteria</taxon>
        <taxon>Bacillati</taxon>
        <taxon>Bacillota</taxon>
        <taxon>Bacilli</taxon>
        <taxon>Bacillales</taxon>
        <taxon>Bacillaceae</taxon>
        <taxon>Ornithinibacillus</taxon>
    </lineage>
</organism>
<reference evidence="2" key="1">
    <citation type="journal article" date="2019" name="Int. J. Syst. Evol. Microbiol.">
        <title>The Global Catalogue of Microorganisms (GCM) 10K type strain sequencing project: providing services to taxonomists for standard genome sequencing and annotation.</title>
        <authorList>
            <consortium name="The Broad Institute Genomics Platform"/>
            <consortium name="The Broad Institute Genome Sequencing Center for Infectious Disease"/>
            <person name="Wu L."/>
            <person name="Ma J."/>
        </authorList>
    </citation>
    <scope>NUCLEOTIDE SEQUENCE [LARGE SCALE GENOMIC DNA]</scope>
    <source>
        <strain evidence="2">R28</strain>
    </source>
</reference>
<dbReference type="Proteomes" id="UP001597383">
    <property type="component" value="Unassembled WGS sequence"/>
</dbReference>
<dbReference type="RefSeq" id="WP_377557820.1">
    <property type="nucleotide sequence ID" value="NZ_JBHUHQ010000017.1"/>
</dbReference>
<dbReference type="EMBL" id="JBHUHQ010000017">
    <property type="protein sequence ID" value="MFD2045184.1"/>
    <property type="molecule type" value="Genomic_DNA"/>
</dbReference>
<name>A0ABW4W016_9BACI</name>
<sequence length="118" mass="14044">MFNRTTIVVVTALNGMLKDVLFCMLKQMLKDVLKLMNFIEPKNKKAQKVDWMISERVRHMVKYYAEYSEYNESEVVDLLLSNIIDDEKFIDWVKNKRNNKRIVRDLELENILGEENVG</sequence>
<gene>
    <name evidence="1" type="ORF">ACFSJF_12960</name>
</gene>
<evidence type="ECO:0000313" key="2">
    <source>
        <dbReference type="Proteomes" id="UP001597383"/>
    </source>
</evidence>
<protein>
    <recommendedName>
        <fullName evidence="3">IDEAL domain-containing protein</fullName>
    </recommendedName>
</protein>